<feature type="domain" description="Ig-like" evidence="10">
    <location>
        <begin position="126"/>
        <end position="227"/>
    </location>
</feature>
<evidence type="ECO:0000256" key="6">
    <source>
        <dbReference type="ARBA" id="ARBA00023273"/>
    </source>
</evidence>
<dbReference type="SMART" id="SM00409">
    <property type="entry name" value="IG"/>
    <property type="match status" value="2"/>
</dbReference>
<dbReference type="PROSITE" id="PS00290">
    <property type="entry name" value="IG_MHC"/>
    <property type="match status" value="1"/>
</dbReference>
<dbReference type="InterPro" id="IPR003598">
    <property type="entry name" value="Ig_sub2"/>
</dbReference>
<evidence type="ECO:0000256" key="8">
    <source>
        <dbReference type="SAM" id="Phobius"/>
    </source>
</evidence>
<dbReference type="InterPro" id="IPR013783">
    <property type="entry name" value="Ig-like_fold"/>
</dbReference>
<dbReference type="CDD" id="cd00096">
    <property type="entry name" value="Ig"/>
    <property type="match status" value="1"/>
</dbReference>
<dbReference type="EMBL" id="VCAZ01000031">
    <property type="protein sequence ID" value="TSL40947.1"/>
    <property type="molecule type" value="Genomic_DNA"/>
</dbReference>
<sequence length="308" mass="34657">MKGLVVFSTAVILLLLKDSTASLFVKGPTEIVLEGDSVTLECLDSESEMNMSSVYFEKLSRHNSMWHRLDTYGYAYYYRRCLWNDADVTREDGRLLLTLARVQSWSAGVFRCVTDNTTELDNSSKPFALTVHYLREVTVTRASVGMLYRYLAPEDELRIPQGDNVELDCSTTASETPFYTWHKEGEDYIIPSSKLKLKHVTKENSGKYTCVAQHPSVSSLTKKHTIKLTVLPEKAAWYESTTGHVYIILSAAAAVLLVIILSLTAFLCSRTRQNKCNGPIDDHSQKKPIYKTSMESLNSTTGDKQPLV</sequence>
<keyword evidence="12" id="KW-1185">Reference proteome</keyword>
<comment type="caution">
    <text evidence="11">The sequence shown here is derived from an EMBL/GenBank/DDBJ whole genome shotgun (WGS) entry which is preliminary data.</text>
</comment>
<dbReference type="InterPro" id="IPR007110">
    <property type="entry name" value="Ig-like_dom"/>
</dbReference>
<evidence type="ECO:0000256" key="3">
    <source>
        <dbReference type="ARBA" id="ARBA00022692"/>
    </source>
</evidence>
<dbReference type="SUPFAM" id="SSF48726">
    <property type="entry name" value="Immunoglobulin"/>
    <property type="match status" value="2"/>
</dbReference>
<dbReference type="Gene3D" id="2.60.40.10">
    <property type="entry name" value="Immunoglobulins"/>
    <property type="match status" value="2"/>
</dbReference>
<dbReference type="InterPro" id="IPR013151">
    <property type="entry name" value="Immunoglobulin_dom"/>
</dbReference>
<dbReference type="GO" id="GO:0005886">
    <property type="term" value="C:plasma membrane"/>
    <property type="evidence" value="ECO:0007669"/>
    <property type="project" value="TreeGrafter"/>
</dbReference>
<dbReference type="InterPro" id="IPR036179">
    <property type="entry name" value="Ig-like_dom_sf"/>
</dbReference>
<comment type="subcellular location">
    <subcellularLocation>
        <location evidence="1">Cell projection</location>
    </subcellularLocation>
    <subcellularLocation>
        <location evidence="2">Membrane</location>
        <topology evidence="2">Single-pass type I membrane protein</topology>
    </subcellularLocation>
</comment>
<evidence type="ECO:0000256" key="5">
    <source>
        <dbReference type="ARBA" id="ARBA00023180"/>
    </source>
</evidence>
<dbReference type="InterPro" id="IPR003599">
    <property type="entry name" value="Ig_sub"/>
</dbReference>
<keyword evidence="3 8" id="KW-0812">Transmembrane</keyword>
<evidence type="ECO:0000259" key="10">
    <source>
        <dbReference type="PROSITE" id="PS50835"/>
    </source>
</evidence>
<dbReference type="PANTHER" id="PTHR11973:SF23">
    <property type="entry name" value="C-ANSWER"/>
    <property type="match status" value="1"/>
</dbReference>
<dbReference type="AlphaFoldDB" id="A0A556TZ18"/>
<reference evidence="11 12" key="1">
    <citation type="journal article" date="2019" name="Genome Biol. Evol.">
        <title>Whole-Genome Sequencing of the Giant Devil Catfish, Bagarius yarrelli.</title>
        <authorList>
            <person name="Jiang W."/>
            <person name="Lv Y."/>
            <person name="Cheng L."/>
            <person name="Yang K."/>
            <person name="Chao B."/>
            <person name="Wang X."/>
            <person name="Li Y."/>
            <person name="Pan X."/>
            <person name="You X."/>
            <person name="Zhang Y."/>
            <person name="Yang J."/>
            <person name="Li J."/>
            <person name="Zhang X."/>
            <person name="Liu S."/>
            <person name="Sun C."/>
            <person name="Yang J."/>
            <person name="Shi Q."/>
        </authorList>
    </citation>
    <scope>NUCLEOTIDE SEQUENCE [LARGE SCALE GENOMIC DNA]</scope>
    <source>
        <strain evidence="11">JWS20170419001</strain>
        <tissue evidence="11">Muscle</tissue>
    </source>
</reference>
<evidence type="ECO:0000256" key="2">
    <source>
        <dbReference type="ARBA" id="ARBA00004479"/>
    </source>
</evidence>
<keyword evidence="9" id="KW-0732">Signal</keyword>
<dbReference type="Pfam" id="PF13927">
    <property type="entry name" value="Ig_3"/>
    <property type="match status" value="1"/>
</dbReference>
<keyword evidence="8" id="KW-0472">Membrane</keyword>
<evidence type="ECO:0000313" key="11">
    <source>
        <dbReference type="EMBL" id="TSL40947.1"/>
    </source>
</evidence>
<dbReference type="GO" id="GO:0007155">
    <property type="term" value="P:cell adhesion"/>
    <property type="evidence" value="ECO:0007669"/>
    <property type="project" value="TreeGrafter"/>
</dbReference>
<dbReference type="SMART" id="SM00408">
    <property type="entry name" value="IGc2"/>
    <property type="match status" value="2"/>
</dbReference>
<dbReference type="OrthoDB" id="10012075at2759"/>
<dbReference type="Pfam" id="PF00047">
    <property type="entry name" value="ig"/>
    <property type="match status" value="1"/>
</dbReference>
<dbReference type="InterPro" id="IPR051116">
    <property type="entry name" value="Surface_Rcpt/Adhesion_Mol"/>
</dbReference>
<evidence type="ECO:0000313" key="12">
    <source>
        <dbReference type="Proteomes" id="UP000319801"/>
    </source>
</evidence>
<gene>
    <name evidence="11" type="ORF">Baya_7026</name>
</gene>
<organism evidence="11 12">
    <name type="scientific">Bagarius yarrelli</name>
    <name type="common">Goonch</name>
    <name type="synonym">Bagrus yarrelli</name>
    <dbReference type="NCBI Taxonomy" id="175774"/>
    <lineage>
        <taxon>Eukaryota</taxon>
        <taxon>Metazoa</taxon>
        <taxon>Chordata</taxon>
        <taxon>Craniata</taxon>
        <taxon>Vertebrata</taxon>
        <taxon>Euteleostomi</taxon>
        <taxon>Actinopterygii</taxon>
        <taxon>Neopterygii</taxon>
        <taxon>Teleostei</taxon>
        <taxon>Ostariophysi</taxon>
        <taxon>Siluriformes</taxon>
        <taxon>Sisoridae</taxon>
        <taxon>Sisorinae</taxon>
        <taxon>Bagarius</taxon>
    </lineage>
</organism>
<dbReference type="PROSITE" id="PS50835">
    <property type="entry name" value="IG_LIKE"/>
    <property type="match status" value="1"/>
</dbReference>
<feature type="transmembrane region" description="Helical" evidence="8">
    <location>
        <begin position="245"/>
        <end position="268"/>
    </location>
</feature>
<accession>A0A556TZ18</accession>
<dbReference type="PANTHER" id="PTHR11973">
    <property type="entry name" value="CELL SURFACE GLYCOPROTEIN MUC18-RELATED"/>
    <property type="match status" value="1"/>
</dbReference>
<evidence type="ECO:0000256" key="4">
    <source>
        <dbReference type="ARBA" id="ARBA00022989"/>
    </source>
</evidence>
<feature type="chain" id="PRO_5021924775" evidence="9">
    <location>
        <begin position="23"/>
        <end position="308"/>
    </location>
</feature>
<evidence type="ECO:0000256" key="9">
    <source>
        <dbReference type="SAM" id="SignalP"/>
    </source>
</evidence>
<keyword evidence="6" id="KW-0966">Cell projection</keyword>
<dbReference type="Proteomes" id="UP000319801">
    <property type="component" value="Unassembled WGS sequence"/>
</dbReference>
<dbReference type="InterPro" id="IPR003006">
    <property type="entry name" value="Ig/MHC_CS"/>
</dbReference>
<keyword evidence="5" id="KW-0325">Glycoprotein</keyword>
<keyword evidence="4 8" id="KW-1133">Transmembrane helix</keyword>
<keyword evidence="7" id="KW-0393">Immunoglobulin domain</keyword>
<protein>
    <submittedName>
        <fullName evidence="11">Hemicentin-1</fullName>
    </submittedName>
</protein>
<dbReference type="GO" id="GO:0042995">
    <property type="term" value="C:cell projection"/>
    <property type="evidence" value="ECO:0007669"/>
    <property type="project" value="UniProtKB-SubCell"/>
</dbReference>
<proteinExistence type="predicted"/>
<evidence type="ECO:0000256" key="7">
    <source>
        <dbReference type="ARBA" id="ARBA00023319"/>
    </source>
</evidence>
<name>A0A556TZ18_BAGYA</name>
<feature type="signal peptide" evidence="9">
    <location>
        <begin position="1"/>
        <end position="22"/>
    </location>
</feature>
<evidence type="ECO:0000256" key="1">
    <source>
        <dbReference type="ARBA" id="ARBA00004316"/>
    </source>
</evidence>